<evidence type="ECO:0000259" key="2">
    <source>
        <dbReference type="Pfam" id="PF06114"/>
    </source>
</evidence>
<dbReference type="InterPro" id="IPR010359">
    <property type="entry name" value="IrrE_HExxH"/>
</dbReference>
<accession>A0AAE3JND7</accession>
<dbReference type="InterPro" id="IPR052345">
    <property type="entry name" value="Rad_response_metalloprotease"/>
</dbReference>
<dbReference type="RefSeq" id="WP_317900910.1">
    <property type="nucleotide sequence ID" value="NZ_JAIRBC010000003.1"/>
</dbReference>
<dbReference type="Proteomes" id="UP001200642">
    <property type="component" value="Unassembled WGS sequence"/>
</dbReference>
<dbReference type="Pfam" id="PF06114">
    <property type="entry name" value="Peptidase_M78"/>
    <property type="match status" value="1"/>
</dbReference>
<name>A0AAE3JND7_9FLAO</name>
<gene>
    <name evidence="3" type="ORF">K8352_03315</name>
</gene>
<feature type="domain" description="IrrE N-terminal-like" evidence="2">
    <location>
        <begin position="35"/>
        <end position="163"/>
    </location>
</feature>
<reference evidence="3" key="1">
    <citation type="submission" date="2023-02" db="EMBL/GenBank/DDBJ databases">
        <title>Genome of Flavobacteriaceae gen. nov. sp. strain F89.</title>
        <authorList>
            <person name="Wang Y."/>
        </authorList>
    </citation>
    <scope>NUCLEOTIDE SEQUENCE</scope>
    <source>
        <strain evidence="3">F89</strain>
    </source>
</reference>
<dbReference type="PANTHER" id="PTHR43236">
    <property type="entry name" value="ANTITOXIN HIGA1"/>
    <property type="match status" value="1"/>
</dbReference>
<sequence>MKTNSKGKNKAKEVLNEIGFDEITELTNSDLVSGFGILFICEPLKNADGKIIRGKTKTIIKVNSSIPYPQRIRYVVAHELGHYFLHDKLEIHSDNSKTLNWFKVEDQAKRGLQEFEANDFASELLMPEKVFRQFIEHKPFSSSLIKEISDRFHTSLTSVVYRLITLDVFPLLVVFISDGIVRYWRKSPDLKGWLKDVTKLSPPEDSVAKEYIDADYDFIYKGDEKAQEIDRSTWFKLYENQEDSDFMEYCIPTKQYKTIISIIWEA</sequence>
<keyword evidence="1" id="KW-0472">Membrane</keyword>
<evidence type="ECO:0000313" key="4">
    <source>
        <dbReference type="Proteomes" id="UP001200642"/>
    </source>
</evidence>
<organism evidence="3 4">
    <name type="scientific">Cerina litoralis</name>
    <dbReference type="NCBI Taxonomy" id="2874477"/>
    <lineage>
        <taxon>Bacteria</taxon>
        <taxon>Pseudomonadati</taxon>
        <taxon>Bacteroidota</taxon>
        <taxon>Flavobacteriia</taxon>
        <taxon>Flavobacteriales</taxon>
        <taxon>Flavobacteriaceae</taxon>
        <taxon>Cerina</taxon>
    </lineage>
</organism>
<keyword evidence="1" id="KW-0812">Transmembrane</keyword>
<dbReference type="PANTHER" id="PTHR43236:SF1">
    <property type="entry name" value="BLL7220 PROTEIN"/>
    <property type="match status" value="1"/>
</dbReference>
<feature type="transmembrane region" description="Helical" evidence="1">
    <location>
        <begin position="159"/>
        <end position="181"/>
    </location>
</feature>
<proteinExistence type="predicted"/>
<dbReference type="Gene3D" id="1.10.10.2910">
    <property type="match status" value="1"/>
</dbReference>
<keyword evidence="4" id="KW-1185">Reference proteome</keyword>
<comment type="caution">
    <text evidence="3">The sequence shown here is derived from an EMBL/GenBank/DDBJ whole genome shotgun (WGS) entry which is preliminary data.</text>
</comment>
<dbReference type="AlphaFoldDB" id="A0AAE3JND7"/>
<evidence type="ECO:0000313" key="3">
    <source>
        <dbReference type="EMBL" id="MCG2459766.1"/>
    </source>
</evidence>
<protein>
    <submittedName>
        <fullName evidence="3">ImmA/IrrE family metallo-endopeptidase</fullName>
    </submittedName>
</protein>
<dbReference type="EMBL" id="JAIRBC010000003">
    <property type="protein sequence ID" value="MCG2459766.1"/>
    <property type="molecule type" value="Genomic_DNA"/>
</dbReference>
<evidence type="ECO:0000256" key="1">
    <source>
        <dbReference type="SAM" id="Phobius"/>
    </source>
</evidence>
<keyword evidence="1" id="KW-1133">Transmembrane helix</keyword>